<comment type="caution">
    <text evidence="2">The sequence shown here is derived from an EMBL/GenBank/DDBJ whole genome shotgun (WGS) entry which is preliminary data.</text>
</comment>
<protein>
    <submittedName>
        <fullName evidence="2">Uncharacterized protein</fullName>
    </submittedName>
</protein>
<proteinExistence type="predicted"/>
<feature type="region of interest" description="Disordered" evidence="1">
    <location>
        <begin position="67"/>
        <end position="102"/>
    </location>
</feature>
<reference evidence="2 3" key="1">
    <citation type="submission" date="2018-01" db="EMBL/GenBank/DDBJ databases">
        <title>Harnessing the power of phylogenomics to disentangle the directionality and signatures of interkingdom host jumping in the parasitic fungal genus Tolypocladium.</title>
        <authorList>
            <person name="Quandt C.A."/>
            <person name="Patterson W."/>
            <person name="Spatafora J.W."/>
        </authorList>
    </citation>
    <scope>NUCLEOTIDE SEQUENCE [LARGE SCALE GENOMIC DNA]</scope>
    <source>
        <strain evidence="2 3">NRBC 100945</strain>
    </source>
</reference>
<dbReference type="AlphaFoldDB" id="A0A2S4KL91"/>
<name>A0A2S4KL91_9HYPO</name>
<accession>A0A2S4KL91</accession>
<gene>
    <name evidence="2" type="ORF">TPAR_08820</name>
</gene>
<dbReference type="Proteomes" id="UP000237481">
    <property type="component" value="Unassembled WGS sequence"/>
</dbReference>
<organism evidence="2 3">
    <name type="scientific">Tolypocladium paradoxum</name>
    <dbReference type="NCBI Taxonomy" id="94208"/>
    <lineage>
        <taxon>Eukaryota</taxon>
        <taxon>Fungi</taxon>
        <taxon>Dikarya</taxon>
        <taxon>Ascomycota</taxon>
        <taxon>Pezizomycotina</taxon>
        <taxon>Sordariomycetes</taxon>
        <taxon>Hypocreomycetidae</taxon>
        <taxon>Hypocreales</taxon>
        <taxon>Ophiocordycipitaceae</taxon>
        <taxon>Tolypocladium</taxon>
    </lineage>
</organism>
<sequence>MHEPGAQCYAGVIRRRRMEQSGFMLSATRRLGSEGGKTDVCACRRRLSSPTKYRVDVPGQHVLEERDTVHRQEDSAPCQVNQPTEPASPPPARPSEAAEARAKSSLAAPWPCRYFVPPLTRGASPSGAYRNPAISHLPVAFPPSPAFAEPGPADSTRRQKATCNLHLLLAPPPQLQRQPAIHDCASSRLATGLRRRNGGPCLCFCDGLFTRNSSSRDDDH</sequence>
<dbReference type="EMBL" id="PKSG01001118">
    <property type="protein sequence ID" value="POR30974.1"/>
    <property type="molecule type" value="Genomic_DNA"/>
</dbReference>
<evidence type="ECO:0000256" key="1">
    <source>
        <dbReference type="SAM" id="MobiDB-lite"/>
    </source>
</evidence>
<keyword evidence="3" id="KW-1185">Reference proteome</keyword>
<evidence type="ECO:0000313" key="3">
    <source>
        <dbReference type="Proteomes" id="UP000237481"/>
    </source>
</evidence>
<evidence type="ECO:0000313" key="2">
    <source>
        <dbReference type="EMBL" id="POR30974.1"/>
    </source>
</evidence>